<dbReference type="GeneID" id="65120425"/>
<keyword evidence="2" id="KW-1185">Reference proteome</keyword>
<evidence type="ECO:0000313" key="1">
    <source>
        <dbReference type="EMBL" id="QDF14578.1"/>
    </source>
</evidence>
<gene>
    <name evidence="1" type="primary">181</name>
    <name evidence="1" type="ORF">BRIZO_181</name>
</gene>
<dbReference type="RefSeq" id="YP_010102600.1">
    <property type="nucleotide sequence ID" value="NC_055800.1"/>
</dbReference>
<accession>A0A4Y6EHK7</accession>
<proteinExistence type="predicted"/>
<dbReference type="EMBL" id="MK895508">
    <property type="protein sequence ID" value="QDF14578.1"/>
    <property type="molecule type" value="Genomic_DNA"/>
</dbReference>
<organism evidence="1 2">
    <name type="scientific">Vibrio phage Brizo</name>
    <dbReference type="NCBI Taxonomy" id="2590896"/>
    <lineage>
        <taxon>Viruses</taxon>
        <taxon>Duplodnaviria</taxon>
        <taxon>Heunggongvirae</taxon>
        <taxon>Uroviricota</taxon>
        <taxon>Caudoviricetes</taxon>
        <taxon>Demerecviridae</taxon>
        <taxon>Ermolyevavirinae</taxon>
        <taxon>Thalassavirus</taxon>
        <taxon>Thalassavirus brizo</taxon>
    </lineage>
</organism>
<dbReference type="KEGG" id="vg:65120425"/>
<dbReference type="Proteomes" id="UP000320923">
    <property type="component" value="Segment"/>
</dbReference>
<evidence type="ECO:0000313" key="2">
    <source>
        <dbReference type="Proteomes" id="UP000320923"/>
    </source>
</evidence>
<protein>
    <submittedName>
        <fullName evidence="1">Uncharacterized protein</fullName>
    </submittedName>
</protein>
<name>A0A4Y6EHK7_9CAUD</name>
<reference evidence="1 2" key="1">
    <citation type="submission" date="2019-05" db="EMBL/GenBank/DDBJ databases">
        <authorList>
            <person name="Powers A.K."/>
            <person name="Sebastian A.Z."/>
            <person name="Albert I.U."/>
            <person name="Broussard G.W."/>
        </authorList>
    </citation>
    <scope>NUCLEOTIDE SEQUENCE [LARGE SCALE GENOMIC DNA]</scope>
</reference>
<sequence>MNKKLIVLTVVTLITLPVLITSLVHTTLAGISLELGLEAGKSLCEGTTTKKTIAKRLNDWEGFISKEEFLKGYNDVSCSEQEENLKEIEGQL</sequence>